<name>A0AAV9P743_9PEZI</name>
<sequence length="778" mass="85878">MDLGACEGGSQRQVAAFVLPVGFVPIFLKLAVHAIPTLGTIVLFWFNFAKYFIGSTLAGIATPQAQSIDRLALQVTAKLYEVFVIVSLTTIIMDEVRENLIVEKGGLPLGLLFSHKQFSDFLYLRSHEFRAGCKGIASIRKRALFAWLIITCSLVALFVGPSSAILIIPTWHTKWPAAGASIWLNGDLSPSQLDIGTIGNELCLNYTDDRSILDTMDWTYASCPWAGFPHFKRYFDAPATGASHHVTYNSRTFVQDITLQWADGLNSIYAVDAVRTWAVSSNFAIAVFARHIATVNWPQALRLVIGPNNHGVRHQYAYALSNGTTASVEAQVPVVRTECFLAQDHTAGIPSDPPSENEQYLPFPIIPDYSGSRWGAYYIPVPIVESSHTATQWVDIPSSPSMTNYNSSLSHYPSAFLIIRNASTFQSDVTCSIQADWVPGTHVTSLVSWEITTNQAAQLGDKNLAYLKQWMNDVAPSGDSQNEPTLLGPSPEFQKPANWRQISISPTWLDILTPELSPDRPGWTTLASVLDAVLAQQDSAAWVPFEVYSESWHFEQINAVITSFVADGLSRLGWEENYAWALNRDTVFNTQDSSNASVSGWNYAQQEWEGVWSALIRKKATLLPNILYRHADGQNYTLQIALEGYGMRIGGLAYKLALLVVFIYIALVFYHIQFVVRKNRKSHGSDSWSSLIDMLVLAQTSNPPDTALRNTCAGVATHATLKLPVTVRSVKSEKLGREKVQLLVYQDGGQTVVPDEAYGVNRSHPVQSLSPGPGATIR</sequence>
<gene>
    <name evidence="2" type="ORF">LTR77_007123</name>
</gene>
<feature type="transmembrane region" description="Helical" evidence="1">
    <location>
        <begin position="652"/>
        <end position="672"/>
    </location>
</feature>
<dbReference type="Proteomes" id="UP001337655">
    <property type="component" value="Unassembled WGS sequence"/>
</dbReference>
<evidence type="ECO:0000256" key="1">
    <source>
        <dbReference type="SAM" id="Phobius"/>
    </source>
</evidence>
<dbReference type="AlphaFoldDB" id="A0AAV9P743"/>
<keyword evidence="1" id="KW-0812">Transmembrane</keyword>
<keyword evidence="3" id="KW-1185">Reference proteome</keyword>
<keyword evidence="1" id="KW-0472">Membrane</keyword>
<evidence type="ECO:0000313" key="3">
    <source>
        <dbReference type="Proteomes" id="UP001337655"/>
    </source>
</evidence>
<keyword evidence="1" id="KW-1133">Transmembrane helix</keyword>
<proteinExistence type="predicted"/>
<dbReference type="RefSeq" id="XP_064657130.1">
    <property type="nucleotide sequence ID" value="XM_064804360.1"/>
</dbReference>
<protein>
    <submittedName>
        <fullName evidence="2">Uncharacterized protein</fullName>
    </submittedName>
</protein>
<evidence type="ECO:0000313" key="2">
    <source>
        <dbReference type="EMBL" id="KAK5167424.1"/>
    </source>
</evidence>
<dbReference type="EMBL" id="JAVRRT010000011">
    <property type="protein sequence ID" value="KAK5167424.1"/>
    <property type="molecule type" value="Genomic_DNA"/>
</dbReference>
<reference evidence="2 3" key="1">
    <citation type="submission" date="2023-08" db="EMBL/GenBank/DDBJ databases">
        <title>Black Yeasts Isolated from many extreme environments.</title>
        <authorList>
            <person name="Coleine C."/>
            <person name="Stajich J.E."/>
            <person name="Selbmann L."/>
        </authorList>
    </citation>
    <scope>NUCLEOTIDE SEQUENCE [LARGE SCALE GENOMIC DNA]</scope>
    <source>
        <strain evidence="2 3">CCFEE 5935</strain>
    </source>
</reference>
<accession>A0AAV9P743</accession>
<organism evidence="2 3">
    <name type="scientific">Saxophila tyrrhenica</name>
    <dbReference type="NCBI Taxonomy" id="1690608"/>
    <lineage>
        <taxon>Eukaryota</taxon>
        <taxon>Fungi</taxon>
        <taxon>Dikarya</taxon>
        <taxon>Ascomycota</taxon>
        <taxon>Pezizomycotina</taxon>
        <taxon>Dothideomycetes</taxon>
        <taxon>Dothideomycetidae</taxon>
        <taxon>Mycosphaerellales</taxon>
        <taxon>Extremaceae</taxon>
        <taxon>Saxophila</taxon>
    </lineage>
</organism>
<dbReference type="GeneID" id="89928459"/>
<feature type="transmembrane region" description="Helical" evidence="1">
    <location>
        <begin position="144"/>
        <end position="168"/>
    </location>
</feature>
<comment type="caution">
    <text evidence="2">The sequence shown here is derived from an EMBL/GenBank/DDBJ whole genome shotgun (WGS) entry which is preliminary data.</text>
</comment>